<dbReference type="InterPro" id="IPR007272">
    <property type="entry name" value="Sulf_transp_TsuA/YedE"/>
</dbReference>
<feature type="transmembrane region" description="Helical" evidence="9">
    <location>
        <begin position="125"/>
        <end position="143"/>
    </location>
</feature>
<evidence type="ECO:0000256" key="5">
    <source>
        <dbReference type="ARBA" id="ARBA00022692"/>
    </source>
</evidence>
<dbReference type="PANTHER" id="PTHR30574:SF1">
    <property type="entry name" value="SULPHUR TRANSPORT DOMAIN-CONTAINING PROTEIN"/>
    <property type="match status" value="1"/>
</dbReference>
<sequence>MEFITQAWPWYVSGPSIAFILFLVFYYGKNFGVSTNLETFCTIGGAGKFSDYFKTDWKERKWSLFFVAGIVLGGFISHQFLMPSEAIALNPETIKELNQLGFEQAGKSYLPAEIFSLEQLGTVKGFLILLVSGILVGFGSRYAGGCTSGHTITGISSFQKPSMLATIGFFVGGLLMVWFLIPLIF</sequence>
<dbReference type="EMBL" id="BMJW01000001">
    <property type="protein sequence ID" value="GGG94246.1"/>
    <property type="molecule type" value="Genomic_DNA"/>
</dbReference>
<accession>A0A917HW94</accession>
<evidence type="ECO:0000256" key="8">
    <source>
        <dbReference type="ARBA" id="ARBA00035655"/>
    </source>
</evidence>
<dbReference type="Pfam" id="PF04143">
    <property type="entry name" value="Sulf_transp"/>
    <property type="match status" value="1"/>
</dbReference>
<feature type="transmembrane region" description="Helical" evidence="9">
    <location>
        <begin position="164"/>
        <end position="184"/>
    </location>
</feature>
<keyword evidence="6 9" id="KW-1133">Transmembrane helix</keyword>
<evidence type="ECO:0000313" key="10">
    <source>
        <dbReference type="EMBL" id="GGG94246.1"/>
    </source>
</evidence>
<evidence type="ECO:0000256" key="9">
    <source>
        <dbReference type="SAM" id="Phobius"/>
    </source>
</evidence>
<keyword evidence="11" id="KW-1185">Reference proteome</keyword>
<comment type="subcellular location">
    <subcellularLocation>
        <location evidence="1">Cell inner membrane</location>
        <topology evidence="1">Multi-pass membrane protein</topology>
    </subcellularLocation>
</comment>
<organism evidence="10 11">
    <name type="scientific">Polaribacter pacificus</name>
    <dbReference type="NCBI Taxonomy" id="1775173"/>
    <lineage>
        <taxon>Bacteria</taxon>
        <taxon>Pseudomonadati</taxon>
        <taxon>Bacteroidota</taxon>
        <taxon>Flavobacteriia</taxon>
        <taxon>Flavobacteriales</taxon>
        <taxon>Flavobacteriaceae</taxon>
    </lineage>
</organism>
<evidence type="ECO:0000256" key="1">
    <source>
        <dbReference type="ARBA" id="ARBA00004429"/>
    </source>
</evidence>
<gene>
    <name evidence="10" type="ORF">GCM10011416_09450</name>
</gene>
<dbReference type="AlphaFoldDB" id="A0A917HW94"/>
<proteinExistence type="inferred from homology"/>
<evidence type="ECO:0000256" key="7">
    <source>
        <dbReference type="ARBA" id="ARBA00023136"/>
    </source>
</evidence>
<keyword evidence="2" id="KW-0813">Transport</keyword>
<dbReference type="GO" id="GO:0005886">
    <property type="term" value="C:plasma membrane"/>
    <property type="evidence" value="ECO:0007669"/>
    <property type="project" value="UniProtKB-SubCell"/>
</dbReference>
<evidence type="ECO:0000313" key="11">
    <source>
        <dbReference type="Proteomes" id="UP000633278"/>
    </source>
</evidence>
<feature type="transmembrane region" description="Helical" evidence="9">
    <location>
        <begin position="6"/>
        <end position="27"/>
    </location>
</feature>
<dbReference type="RefSeq" id="WP_188598118.1">
    <property type="nucleotide sequence ID" value="NZ_BMJW01000001.1"/>
</dbReference>
<keyword evidence="5 9" id="KW-0812">Transmembrane</keyword>
<evidence type="ECO:0000256" key="3">
    <source>
        <dbReference type="ARBA" id="ARBA00022475"/>
    </source>
</evidence>
<keyword evidence="7 9" id="KW-0472">Membrane</keyword>
<comment type="similarity">
    <text evidence="8">Belongs to the TsuA/YedE (TC 9.B.102) family.</text>
</comment>
<keyword evidence="3" id="KW-1003">Cell membrane</keyword>
<evidence type="ECO:0000256" key="2">
    <source>
        <dbReference type="ARBA" id="ARBA00022448"/>
    </source>
</evidence>
<reference evidence="10" key="1">
    <citation type="journal article" date="2014" name="Int. J. Syst. Evol. Microbiol.">
        <title>Complete genome sequence of Corynebacterium casei LMG S-19264T (=DSM 44701T), isolated from a smear-ripened cheese.</title>
        <authorList>
            <consortium name="US DOE Joint Genome Institute (JGI-PGF)"/>
            <person name="Walter F."/>
            <person name="Albersmeier A."/>
            <person name="Kalinowski J."/>
            <person name="Ruckert C."/>
        </authorList>
    </citation>
    <scope>NUCLEOTIDE SEQUENCE</scope>
    <source>
        <strain evidence="10">CGMCC 1.15763</strain>
    </source>
</reference>
<keyword evidence="4" id="KW-0997">Cell inner membrane</keyword>
<evidence type="ECO:0008006" key="12">
    <source>
        <dbReference type="Google" id="ProtNLM"/>
    </source>
</evidence>
<comment type="caution">
    <text evidence="10">The sequence shown here is derived from an EMBL/GenBank/DDBJ whole genome shotgun (WGS) entry which is preliminary data.</text>
</comment>
<name>A0A917HW94_9FLAO</name>
<evidence type="ECO:0000256" key="4">
    <source>
        <dbReference type="ARBA" id="ARBA00022519"/>
    </source>
</evidence>
<dbReference type="PANTHER" id="PTHR30574">
    <property type="entry name" value="INNER MEMBRANE PROTEIN YEDE"/>
    <property type="match status" value="1"/>
</dbReference>
<reference evidence="10" key="2">
    <citation type="submission" date="2020-09" db="EMBL/GenBank/DDBJ databases">
        <authorList>
            <person name="Sun Q."/>
            <person name="Zhou Y."/>
        </authorList>
    </citation>
    <scope>NUCLEOTIDE SEQUENCE</scope>
    <source>
        <strain evidence="10">CGMCC 1.15763</strain>
    </source>
</reference>
<feature type="transmembrane region" description="Helical" evidence="9">
    <location>
        <begin position="62"/>
        <end position="81"/>
    </location>
</feature>
<protein>
    <recommendedName>
        <fullName evidence="12">Sulphur transport domain-containing protein</fullName>
    </recommendedName>
</protein>
<evidence type="ECO:0000256" key="6">
    <source>
        <dbReference type="ARBA" id="ARBA00022989"/>
    </source>
</evidence>
<dbReference type="Proteomes" id="UP000633278">
    <property type="component" value="Unassembled WGS sequence"/>
</dbReference>